<evidence type="ECO:0000313" key="1">
    <source>
        <dbReference type="EMBL" id="CAI9962334.1"/>
    </source>
</evidence>
<evidence type="ECO:0000313" key="3">
    <source>
        <dbReference type="Proteomes" id="UP001642409"/>
    </source>
</evidence>
<accession>A0AA86UNX3</accession>
<sequence length="773" mass="89680">MHIGYNTVCNVQTNIFEILTGIVYLCSGTGSFYVIGGKQSNYQPWKSIYEQQLNRTLQCKEFDQSLLQYELFEFENLEQKVKDIQKEISMLYIMRVGVQHQSLNPLTQLLPIFQFDLSLANSTGTKTNKIQHTEQYNDYLQTIQYFQETGKIQTKEVTKKSFLQLNDFLIPYHVSQLEEDDQRLICAKIRLDQSHAFKICYMVLNLVYHQNLMCDKTTYIQNTNYVLADGSQCGKTTYDLALYQSFLFHSKLRPAPIMIQRKSSAQQQELMFFNSITIQEVDSLNQNFSYAVQNIDMNSDCIVQFNKLIKAGLQDFYSYPEIIQKISSKLNVALKQALQAKSIITGIIDNSLLSANSFPDDTKEQIKTIENNKFVINAIHFIQGARSEKSFETIVINQFFANTYTGQKDLFVKISQLKDCFTPEYADTFLIFDEVCYKNTNINPNTYNYCQLMALITKVLKQNQNIVIKQSKQQLYSLSVDFKFSEDEKIGYNTYISEISKIEQLSLLIFPLTIFLKANFKNDKNKVLRHVTNLQLNQKTSERIKGVEFLTELASIQAFEAIMYRDLNYVLGQIENPLKTNFDKDLITSFLIESILSKQPSSNSTPQSIRDLFTKYQIKVKKFTDDYESNNKTFFLSGTFCSLTNLVRYTDMLLTSSSSRGNVSRSIHSCPTSSPQFHACKLQNQYYLQGIDSNQYKDPLEYFNEIVISMETVVSFLQQFQKQFQKQLFKFISQRRSFSFKNVATCVIKHQTISQHGKLHDQLILRITYEIGK</sequence>
<keyword evidence="3" id="KW-1185">Reference proteome</keyword>
<protein>
    <submittedName>
        <fullName evidence="2">Hypothetical_protein</fullName>
    </submittedName>
</protein>
<dbReference type="AlphaFoldDB" id="A0AA86UNX3"/>
<dbReference type="EMBL" id="CATOUU010000952">
    <property type="protein sequence ID" value="CAI9962334.1"/>
    <property type="molecule type" value="Genomic_DNA"/>
</dbReference>
<dbReference type="Proteomes" id="UP001642409">
    <property type="component" value="Unassembled WGS sequence"/>
</dbReference>
<comment type="caution">
    <text evidence="1">The sequence shown here is derived from an EMBL/GenBank/DDBJ whole genome shotgun (WGS) entry which is preliminary data.</text>
</comment>
<gene>
    <name evidence="2" type="ORF">HINF_LOCUS4063</name>
    <name evidence="1" type="ORF">HINF_LOCUS49979</name>
</gene>
<organism evidence="1">
    <name type="scientific">Hexamita inflata</name>
    <dbReference type="NCBI Taxonomy" id="28002"/>
    <lineage>
        <taxon>Eukaryota</taxon>
        <taxon>Metamonada</taxon>
        <taxon>Diplomonadida</taxon>
        <taxon>Hexamitidae</taxon>
        <taxon>Hexamitinae</taxon>
        <taxon>Hexamita</taxon>
    </lineage>
</organism>
<name>A0AA86UNX3_9EUKA</name>
<reference evidence="2 3" key="2">
    <citation type="submission" date="2024-07" db="EMBL/GenBank/DDBJ databases">
        <authorList>
            <person name="Akdeniz Z."/>
        </authorList>
    </citation>
    <scope>NUCLEOTIDE SEQUENCE [LARGE SCALE GENOMIC DNA]</scope>
</reference>
<reference evidence="1" key="1">
    <citation type="submission" date="2023-06" db="EMBL/GenBank/DDBJ databases">
        <authorList>
            <person name="Kurt Z."/>
        </authorList>
    </citation>
    <scope>NUCLEOTIDE SEQUENCE</scope>
</reference>
<evidence type="ECO:0000313" key="2">
    <source>
        <dbReference type="EMBL" id="CAL5976932.1"/>
    </source>
</evidence>
<proteinExistence type="predicted"/>
<dbReference type="EMBL" id="CAXDID020000007">
    <property type="protein sequence ID" value="CAL5976932.1"/>
    <property type="molecule type" value="Genomic_DNA"/>
</dbReference>